<organism evidence="1 2">
    <name type="scientific">Tenacibaculum geojense</name>
    <dbReference type="NCBI Taxonomy" id="915352"/>
    <lineage>
        <taxon>Bacteria</taxon>
        <taxon>Pseudomonadati</taxon>
        <taxon>Bacteroidota</taxon>
        <taxon>Flavobacteriia</taxon>
        <taxon>Flavobacteriales</taxon>
        <taxon>Flavobacteriaceae</taxon>
        <taxon>Tenacibaculum</taxon>
    </lineage>
</organism>
<evidence type="ECO:0000313" key="2">
    <source>
        <dbReference type="Proteomes" id="UP001597062"/>
    </source>
</evidence>
<accession>A0ABW3JTT4</accession>
<protein>
    <submittedName>
        <fullName evidence="1">Zinc-dependent peptidase</fullName>
    </submittedName>
</protein>
<dbReference type="EMBL" id="JBHTJR010000050">
    <property type="protein sequence ID" value="MFD0993566.1"/>
    <property type="molecule type" value="Genomic_DNA"/>
</dbReference>
<dbReference type="Gene3D" id="1.10.472.150">
    <property type="entry name" value="Glucose-regulated metallo-peptidase M90, N-terminal domain"/>
    <property type="match status" value="1"/>
</dbReference>
<dbReference type="PANTHER" id="PTHR30164">
    <property type="entry name" value="MTFA PEPTIDASE"/>
    <property type="match status" value="1"/>
</dbReference>
<name>A0ABW3JTT4_9FLAO</name>
<sequence>MLYIILTIGLLVIVYNFINKKKNTSKNIHKVEIEDHWYSLLEEHVLFYKKLNTEDRLHFKKRMQSFLSNVTITSVDFELEDIDVLLVAASAIIPVFGFDNWSYPNIKKIIIYPDYFNYDMEFTKDAKDKLIGGMVGNGPLENKMILSRKALHHGFSNKTDKGNTGIHEFVHLIDKLDGDIDGVPKVLMENKNLMLWLDLVYEKMEAINNNKSDIRSYGGTSEVEFFAVASEYFFERPMLLKRKHPDLYKMLHQCFVP</sequence>
<dbReference type="RefSeq" id="WP_386107957.1">
    <property type="nucleotide sequence ID" value="NZ_JBHTJR010000050.1"/>
</dbReference>
<dbReference type="SUPFAM" id="SSF55486">
    <property type="entry name" value="Metalloproteases ('zincins'), catalytic domain"/>
    <property type="match status" value="1"/>
</dbReference>
<comment type="caution">
    <text evidence="1">The sequence shown here is derived from an EMBL/GenBank/DDBJ whole genome shotgun (WGS) entry which is preliminary data.</text>
</comment>
<reference evidence="2" key="1">
    <citation type="journal article" date="2019" name="Int. J. Syst. Evol. Microbiol.">
        <title>The Global Catalogue of Microorganisms (GCM) 10K type strain sequencing project: providing services to taxonomists for standard genome sequencing and annotation.</title>
        <authorList>
            <consortium name="The Broad Institute Genomics Platform"/>
            <consortium name="The Broad Institute Genome Sequencing Center for Infectious Disease"/>
            <person name="Wu L."/>
            <person name="Ma J."/>
        </authorList>
    </citation>
    <scope>NUCLEOTIDE SEQUENCE [LARGE SCALE GENOMIC DNA]</scope>
    <source>
        <strain evidence="2">CCUG 60527</strain>
    </source>
</reference>
<dbReference type="Proteomes" id="UP001597062">
    <property type="component" value="Unassembled WGS sequence"/>
</dbReference>
<dbReference type="PANTHER" id="PTHR30164:SF2">
    <property type="entry name" value="PROTEIN MTFA"/>
    <property type="match status" value="1"/>
</dbReference>
<dbReference type="CDD" id="cd20169">
    <property type="entry name" value="Peptidase_M90_mtfA"/>
    <property type="match status" value="1"/>
</dbReference>
<dbReference type="InterPro" id="IPR042252">
    <property type="entry name" value="MtfA_N"/>
</dbReference>
<evidence type="ECO:0000313" key="1">
    <source>
        <dbReference type="EMBL" id="MFD0993566.1"/>
    </source>
</evidence>
<dbReference type="InterPro" id="IPR024079">
    <property type="entry name" value="MetalloPept_cat_dom_sf"/>
</dbReference>
<dbReference type="Pfam" id="PF06167">
    <property type="entry name" value="Peptidase_M90"/>
    <property type="match status" value="1"/>
</dbReference>
<dbReference type="Gene3D" id="3.40.390.10">
    <property type="entry name" value="Collagenase (Catalytic Domain)"/>
    <property type="match status" value="1"/>
</dbReference>
<dbReference type="InterPro" id="IPR010384">
    <property type="entry name" value="MtfA_fam"/>
</dbReference>
<proteinExistence type="predicted"/>
<keyword evidence="2" id="KW-1185">Reference proteome</keyword>
<gene>
    <name evidence="1" type="ORF">ACFQ1U_10155</name>
</gene>